<dbReference type="EMBL" id="AZIL01000287">
    <property type="protein sequence ID" value="EWM28475.1"/>
    <property type="molecule type" value="Genomic_DNA"/>
</dbReference>
<dbReference type="AlphaFoldDB" id="W7TN01"/>
<feature type="region of interest" description="Disordered" evidence="2">
    <location>
        <begin position="649"/>
        <end position="671"/>
    </location>
</feature>
<accession>W7TN01</accession>
<name>W7TN01_9STRA</name>
<dbReference type="InterPro" id="IPR045096">
    <property type="entry name" value="EDR2-like"/>
</dbReference>
<dbReference type="OrthoDB" id="43873at2759"/>
<feature type="domain" description="Protein ENHANCED DISEASE RESISTANCE 2 C-terminal" evidence="3">
    <location>
        <begin position="525"/>
        <end position="799"/>
    </location>
</feature>
<dbReference type="PANTHER" id="PTHR12136">
    <property type="entry name" value="ENHANCED DISEASE RESISTANCE-RELATED"/>
    <property type="match status" value="1"/>
</dbReference>
<feature type="coiled-coil region" evidence="1">
    <location>
        <begin position="287"/>
        <end position="328"/>
    </location>
</feature>
<evidence type="ECO:0000313" key="4">
    <source>
        <dbReference type="EMBL" id="EWM28475.1"/>
    </source>
</evidence>
<evidence type="ECO:0000256" key="1">
    <source>
        <dbReference type="SAM" id="Coils"/>
    </source>
</evidence>
<gene>
    <name evidence="4" type="ORF">Naga_100190g8</name>
</gene>
<keyword evidence="5" id="KW-1185">Reference proteome</keyword>
<proteinExistence type="predicted"/>
<feature type="region of interest" description="Disordered" evidence="2">
    <location>
        <begin position="43"/>
        <end position="68"/>
    </location>
</feature>
<keyword evidence="1" id="KW-0175">Coiled coil</keyword>
<comment type="caution">
    <text evidence="4">The sequence shown here is derived from an EMBL/GenBank/DDBJ whole genome shotgun (WGS) entry which is preliminary data.</text>
</comment>
<evidence type="ECO:0000313" key="5">
    <source>
        <dbReference type="Proteomes" id="UP000019335"/>
    </source>
</evidence>
<feature type="compositionally biased region" description="Gly residues" evidence="2">
    <location>
        <begin position="457"/>
        <end position="479"/>
    </location>
</feature>
<protein>
    <submittedName>
        <fullName evidence="4">Pleckstriny domain-containing</fullName>
    </submittedName>
</protein>
<dbReference type="InterPro" id="IPR009769">
    <property type="entry name" value="EDR2_C"/>
</dbReference>
<dbReference type="Pfam" id="PF07059">
    <property type="entry name" value="EDR2_C"/>
    <property type="match status" value="1"/>
</dbReference>
<organism evidence="4 5">
    <name type="scientific">Nannochloropsis gaditana</name>
    <dbReference type="NCBI Taxonomy" id="72520"/>
    <lineage>
        <taxon>Eukaryota</taxon>
        <taxon>Sar</taxon>
        <taxon>Stramenopiles</taxon>
        <taxon>Ochrophyta</taxon>
        <taxon>Eustigmatophyceae</taxon>
        <taxon>Eustigmatales</taxon>
        <taxon>Monodopsidaceae</taxon>
        <taxon>Nannochloropsis</taxon>
    </lineage>
</organism>
<evidence type="ECO:0000256" key="2">
    <source>
        <dbReference type="SAM" id="MobiDB-lite"/>
    </source>
</evidence>
<sequence>MAYVKRLWKRGVRRQSSFETKPRSDSQTQIDLLLEPSCALANDVDGRPRLVPGSEASSSRHQQDDRMQQEALVGALQTTVLEQSRKLKDLSRSIDRLHAENRRAGHHIEALRSLLGHVTGCDLGGSGPDFQMEEVRETEEKEGRMLALEDETAPVSDDQASGVTNIASRGIAPGAFSTTQAAISEEGPGTSHDIQGVYAYLSSLVASATSTLFPSVEPLGGSLASAASSSSTSYADLPSLAFPASTGAGPRKGVPTSVEDTQALLMGQILEKLHLAEDRYAFQAEEIHACHKRLEGLEEEAAALRAEKQRYERLLLGLKRELTAYKNKLQARDYKEATMEVEIDRYRHEKQRMTRMLSEVVDSAAASSAPASATNTPGSQELGEFFPLPGASPLGTGRMRARVEMAALQAELDAARAVSEVEVRKRVAAEHELSVWRKALAESGPRLSSVQGSAARPGGGESVSGEGKGPGIGGVGGGGRRVEDRWSGEEDVEDREVTTLVIKEQLSSLRELNPAFHASWGDATTEWKVRGRTYMADGVKVGGRAAEPLCELVHMELFEVESAGLVPRADHVTALFQRKDGVYSRCQLLASQPPPFLIILNFQVPGNPPCSMMCYFALCGARRQGLEKARERVRRRKAREGAVAAAEIIGEEQEEEEEEEEAEEEGMEDLGDGECVQEKREEKKFLRLLAEFLEGDDEEKNRRFKLIPSIIEGPALVRLMVGNKPVLLGNKLTQRYWTGPGYLEIGIDIGSSAMASRTLGFVRDGSKNVVVELAVLVQGEDEKELPEKVLGSLRSSRLDWGLAEGLKGRLEAAVIARTPSGETS</sequence>
<dbReference type="Proteomes" id="UP000019335">
    <property type="component" value="Chromosome 4"/>
</dbReference>
<reference evidence="4 5" key="1">
    <citation type="journal article" date="2014" name="Mol. Plant">
        <title>Chromosome Scale Genome Assembly and Transcriptome Profiling of Nannochloropsis gaditana in Nitrogen Depletion.</title>
        <authorList>
            <person name="Corteggiani Carpinelli E."/>
            <person name="Telatin A."/>
            <person name="Vitulo N."/>
            <person name="Forcato C."/>
            <person name="D'Angelo M."/>
            <person name="Schiavon R."/>
            <person name="Vezzi A."/>
            <person name="Giacometti G.M."/>
            <person name="Morosinotto T."/>
            <person name="Valle G."/>
        </authorList>
    </citation>
    <scope>NUCLEOTIDE SEQUENCE [LARGE SCALE GENOMIC DNA]</scope>
    <source>
        <strain evidence="4 5">B-31</strain>
    </source>
</reference>
<evidence type="ECO:0000259" key="3">
    <source>
        <dbReference type="Pfam" id="PF07059"/>
    </source>
</evidence>
<feature type="region of interest" description="Disordered" evidence="2">
    <location>
        <begin position="446"/>
        <end position="494"/>
    </location>
</feature>
<dbReference type="PANTHER" id="PTHR12136:SF41">
    <property type="entry name" value="PLECKSTRIN HOMOLOGY (PH) AND LIPID-BINDING START DOMAINS-CONTAINING PROTEIN"/>
    <property type="match status" value="1"/>
</dbReference>